<dbReference type="PANTHER" id="PTHR33143">
    <property type="entry name" value="F16F4.1 PROTEIN-RELATED"/>
    <property type="match status" value="1"/>
</dbReference>
<evidence type="ECO:0000259" key="2">
    <source>
        <dbReference type="Pfam" id="PF05678"/>
    </source>
</evidence>
<protein>
    <recommendedName>
        <fullName evidence="2">VQ domain-containing protein</fullName>
    </recommendedName>
</protein>
<dbReference type="EMBL" id="JADCNM010000001">
    <property type="protein sequence ID" value="KAG0500771.1"/>
    <property type="molecule type" value="Genomic_DNA"/>
</dbReference>
<feature type="compositionally biased region" description="Low complexity" evidence="1">
    <location>
        <begin position="83"/>
        <end position="98"/>
    </location>
</feature>
<feature type="compositionally biased region" description="Basic and acidic residues" evidence="1">
    <location>
        <begin position="100"/>
        <end position="110"/>
    </location>
</feature>
<evidence type="ECO:0000313" key="3">
    <source>
        <dbReference type="EMBL" id="KAG0500771.1"/>
    </source>
</evidence>
<dbReference type="Proteomes" id="UP000639772">
    <property type="component" value="Chromosome 1"/>
</dbReference>
<organism evidence="3 4">
    <name type="scientific">Vanilla planifolia</name>
    <name type="common">Vanilla</name>
    <dbReference type="NCBI Taxonomy" id="51239"/>
    <lineage>
        <taxon>Eukaryota</taxon>
        <taxon>Viridiplantae</taxon>
        <taxon>Streptophyta</taxon>
        <taxon>Embryophyta</taxon>
        <taxon>Tracheophyta</taxon>
        <taxon>Spermatophyta</taxon>
        <taxon>Magnoliopsida</taxon>
        <taxon>Liliopsida</taxon>
        <taxon>Asparagales</taxon>
        <taxon>Orchidaceae</taxon>
        <taxon>Vanilloideae</taxon>
        <taxon>Vanilleae</taxon>
        <taxon>Vanilla</taxon>
    </lineage>
</organism>
<name>A0A835VLB5_VANPL</name>
<proteinExistence type="predicted"/>
<dbReference type="AlphaFoldDB" id="A0A835VLB5"/>
<dbReference type="OrthoDB" id="1518325at2759"/>
<feature type="domain" description="VQ" evidence="2">
    <location>
        <begin position="56"/>
        <end position="81"/>
    </location>
</feature>
<reference evidence="3 4" key="1">
    <citation type="journal article" date="2020" name="Nat. Food">
        <title>A phased Vanilla planifolia genome enables genetic improvement of flavour and production.</title>
        <authorList>
            <person name="Hasing T."/>
            <person name="Tang H."/>
            <person name="Brym M."/>
            <person name="Khazi F."/>
            <person name="Huang T."/>
            <person name="Chambers A.H."/>
        </authorList>
    </citation>
    <scope>NUCLEOTIDE SEQUENCE [LARGE SCALE GENOMIC DNA]</scope>
    <source>
        <tissue evidence="3">Leaf</tissue>
    </source>
</reference>
<dbReference type="InterPro" id="IPR039607">
    <property type="entry name" value="VQ_8/17/18/20/21/25"/>
</dbReference>
<comment type="caution">
    <text evidence="3">The sequence shown here is derived from an EMBL/GenBank/DDBJ whole genome shotgun (WGS) entry which is preliminary data.</text>
</comment>
<dbReference type="InterPro" id="IPR008889">
    <property type="entry name" value="VQ"/>
</dbReference>
<evidence type="ECO:0000256" key="1">
    <source>
        <dbReference type="SAM" id="MobiDB-lite"/>
    </source>
</evidence>
<gene>
    <name evidence="3" type="ORF">HPP92_000843</name>
</gene>
<accession>A0A835VLB5</accession>
<sequence length="160" mass="16690">MPSASVRGLQGPRPHPLKVSIDSWKAGKQLPSAGLAAARLATSDRAGQTPVIVYLHSPKVIHANPQEFMSLVQRLTGKDSGDSPESGTSSGSGSGSSARGRRDKEEKKEVEEDPLLLTLGQSPSASSWALAPTSTAVSPVGLFLSSPSFNGSFQEFGSLF</sequence>
<dbReference type="GO" id="GO:0005634">
    <property type="term" value="C:nucleus"/>
    <property type="evidence" value="ECO:0007669"/>
    <property type="project" value="TreeGrafter"/>
</dbReference>
<feature type="region of interest" description="Disordered" evidence="1">
    <location>
        <begin position="1"/>
        <end position="23"/>
    </location>
</feature>
<evidence type="ECO:0000313" key="4">
    <source>
        <dbReference type="Proteomes" id="UP000639772"/>
    </source>
</evidence>
<feature type="region of interest" description="Disordered" evidence="1">
    <location>
        <begin position="73"/>
        <end position="119"/>
    </location>
</feature>
<dbReference type="Pfam" id="PF05678">
    <property type="entry name" value="VQ"/>
    <property type="match status" value="1"/>
</dbReference>
<dbReference type="PANTHER" id="PTHR33143:SF9">
    <property type="entry name" value="VQ DOMAIN-CONTAINING PROTEIN"/>
    <property type="match status" value="1"/>
</dbReference>